<dbReference type="PANTHER" id="PTHR44591">
    <property type="entry name" value="STRESS RESPONSE REGULATOR PROTEIN 1"/>
    <property type="match status" value="1"/>
</dbReference>
<dbReference type="PROSITE" id="PS50110">
    <property type="entry name" value="RESPONSE_REGULATORY"/>
    <property type="match status" value="1"/>
</dbReference>
<organism evidence="4 5">
    <name type="scientific">Anatilimnocola aggregata</name>
    <dbReference type="NCBI Taxonomy" id="2528021"/>
    <lineage>
        <taxon>Bacteria</taxon>
        <taxon>Pseudomonadati</taxon>
        <taxon>Planctomycetota</taxon>
        <taxon>Planctomycetia</taxon>
        <taxon>Pirellulales</taxon>
        <taxon>Pirellulaceae</taxon>
        <taxon>Anatilimnocola</taxon>
    </lineage>
</organism>
<dbReference type="KEGG" id="aagg:ETAA8_38680"/>
<evidence type="ECO:0000259" key="3">
    <source>
        <dbReference type="PROSITE" id="PS50110"/>
    </source>
</evidence>
<sequence length="170" mass="18437">MSALAHEPAVILIIDNDPIMLTGIAAVLNMSGYECHCARNAQAARKAIKSLALDLIVCDVDLGPENGLELCRELRQLPGIEDVPMMFISAAQAPDIVRRSHDAGGSYYLRKPFDPEVLIELVSKALWMPHLVQSRVAAMPEPIAEPAPATPVVPRSNLRHALSGIRMPMA</sequence>
<evidence type="ECO:0000313" key="4">
    <source>
        <dbReference type="EMBL" id="QDU28763.1"/>
    </source>
</evidence>
<dbReference type="GO" id="GO:0000160">
    <property type="term" value="P:phosphorelay signal transduction system"/>
    <property type="evidence" value="ECO:0007669"/>
    <property type="project" value="InterPro"/>
</dbReference>
<evidence type="ECO:0000256" key="1">
    <source>
        <dbReference type="ARBA" id="ARBA00022553"/>
    </source>
</evidence>
<dbReference type="PANTHER" id="PTHR44591:SF3">
    <property type="entry name" value="RESPONSE REGULATORY DOMAIN-CONTAINING PROTEIN"/>
    <property type="match status" value="1"/>
</dbReference>
<accession>A0A517YEW2</accession>
<dbReference type="Gene3D" id="3.40.50.2300">
    <property type="match status" value="1"/>
</dbReference>
<dbReference type="InterPro" id="IPR001789">
    <property type="entry name" value="Sig_transdc_resp-reg_receiver"/>
</dbReference>
<dbReference type="Pfam" id="PF00072">
    <property type="entry name" value="Response_reg"/>
    <property type="match status" value="1"/>
</dbReference>
<feature type="domain" description="Response regulatory" evidence="3">
    <location>
        <begin position="10"/>
        <end position="126"/>
    </location>
</feature>
<dbReference type="GO" id="GO:0004673">
    <property type="term" value="F:protein histidine kinase activity"/>
    <property type="evidence" value="ECO:0007669"/>
    <property type="project" value="UniProtKB-EC"/>
</dbReference>
<name>A0A517YEW2_9BACT</name>
<dbReference type="CDD" id="cd00156">
    <property type="entry name" value="REC"/>
    <property type="match status" value="1"/>
</dbReference>
<dbReference type="InterPro" id="IPR011006">
    <property type="entry name" value="CheY-like_superfamily"/>
</dbReference>
<gene>
    <name evidence="4" type="primary">frzE_1</name>
    <name evidence="4" type="ORF">ETAA8_38680</name>
</gene>
<proteinExistence type="predicted"/>
<dbReference type="OrthoDB" id="280992at2"/>
<keyword evidence="5" id="KW-1185">Reference proteome</keyword>
<dbReference type="EMBL" id="CP036274">
    <property type="protein sequence ID" value="QDU28763.1"/>
    <property type="molecule type" value="Genomic_DNA"/>
</dbReference>
<dbReference type="SMART" id="SM00448">
    <property type="entry name" value="REC"/>
    <property type="match status" value="1"/>
</dbReference>
<dbReference type="AlphaFoldDB" id="A0A517YEW2"/>
<dbReference type="RefSeq" id="WP_145091590.1">
    <property type="nucleotide sequence ID" value="NZ_CP036274.1"/>
</dbReference>
<dbReference type="InterPro" id="IPR050595">
    <property type="entry name" value="Bact_response_regulator"/>
</dbReference>
<dbReference type="SUPFAM" id="SSF52172">
    <property type="entry name" value="CheY-like"/>
    <property type="match status" value="1"/>
</dbReference>
<protein>
    <submittedName>
        <fullName evidence="4">Gliding motility regulatory protein</fullName>
        <ecNumber evidence="4">2.7.13.3</ecNumber>
    </submittedName>
</protein>
<evidence type="ECO:0000313" key="5">
    <source>
        <dbReference type="Proteomes" id="UP000315017"/>
    </source>
</evidence>
<evidence type="ECO:0000256" key="2">
    <source>
        <dbReference type="PROSITE-ProRule" id="PRU00169"/>
    </source>
</evidence>
<dbReference type="Proteomes" id="UP000315017">
    <property type="component" value="Chromosome"/>
</dbReference>
<feature type="modified residue" description="4-aspartylphosphate" evidence="2">
    <location>
        <position position="59"/>
    </location>
</feature>
<reference evidence="4 5" key="1">
    <citation type="submission" date="2019-02" db="EMBL/GenBank/DDBJ databases">
        <title>Deep-cultivation of Planctomycetes and their phenomic and genomic characterization uncovers novel biology.</title>
        <authorList>
            <person name="Wiegand S."/>
            <person name="Jogler M."/>
            <person name="Boedeker C."/>
            <person name="Pinto D."/>
            <person name="Vollmers J."/>
            <person name="Rivas-Marin E."/>
            <person name="Kohn T."/>
            <person name="Peeters S.H."/>
            <person name="Heuer A."/>
            <person name="Rast P."/>
            <person name="Oberbeckmann S."/>
            <person name="Bunk B."/>
            <person name="Jeske O."/>
            <person name="Meyerdierks A."/>
            <person name="Storesund J.E."/>
            <person name="Kallscheuer N."/>
            <person name="Luecker S."/>
            <person name="Lage O.M."/>
            <person name="Pohl T."/>
            <person name="Merkel B.J."/>
            <person name="Hornburger P."/>
            <person name="Mueller R.-W."/>
            <person name="Bruemmer F."/>
            <person name="Labrenz M."/>
            <person name="Spormann A.M."/>
            <person name="Op den Camp H."/>
            <person name="Overmann J."/>
            <person name="Amann R."/>
            <person name="Jetten M.S.M."/>
            <person name="Mascher T."/>
            <person name="Medema M.H."/>
            <person name="Devos D.P."/>
            <person name="Kaster A.-K."/>
            <person name="Ovreas L."/>
            <person name="Rohde M."/>
            <person name="Galperin M.Y."/>
            <person name="Jogler C."/>
        </authorList>
    </citation>
    <scope>NUCLEOTIDE SEQUENCE [LARGE SCALE GENOMIC DNA]</scope>
    <source>
        <strain evidence="4 5">ETA_A8</strain>
    </source>
</reference>
<keyword evidence="4" id="KW-0808">Transferase</keyword>
<keyword evidence="1 2" id="KW-0597">Phosphoprotein</keyword>
<dbReference type="EC" id="2.7.13.3" evidence="4"/>